<dbReference type="SUPFAM" id="SSF49785">
    <property type="entry name" value="Galactose-binding domain-like"/>
    <property type="match status" value="1"/>
</dbReference>
<keyword evidence="2 6" id="KW-0378">Hydrolase</keyword>
<comment type="caution">
    <text evidence="13">The sequence shown here is derived from an EMBL/GenBank/DDBJ whole genome shotgun (WGS) entry which is preliminary data.</text>
</comment>
<name>A0A150R839_SORCE</name>
<protein>
    <recommendedName>
        <fullName evidence="8">Endoglucanase</fullName>
        <ecNumber evidence="8">3.2.1.4</ecNumber>
    </recommendedName>
</protein>
<evidence type="ECO:0000259" key="11">
    <source>
        <dbReference type="Pfam" id="PF02018"/>
    </source>
</evidence>
<dbReference type="PROSITE" id="PS51257">
    <property type="entry name" value="PROKAR_LIPOPROTEIN"/>
    <property type="match status" value="1"/>
</dbReference>
<evidence type="ECO:0000256" key="9">
    <source>
        <dbReference type="SAM" id="MobiDB-lite"/>
    </source>
</evidence>
<dbReference type="Proteomes" id="UP000075515">
    <property type="component" value="Unassembled WGS sequence"/>
</dbReference>
<dbReference type="PROSITE" id="PS00592">
    <property type="entry name" value="GH9_2"/>
    <property type="match status" value="1"/>
</dbReference>
<dbReference type="GO" id="GO:0030245">
    <property type="term" value="P:cellulose catabolic process"/>
    <property type="evidence" value="ECO:0007669"/>
    <property type="project" value="UniProtKB-KW"/>
</dbReference>
<feature type="domain" description="CBM-cenC" evidence="11">
    <location>
        <begin position="64"/>
        <end position="190"/>
    </location>
</feature>
<dbReference type="InterPro" id="IPR008928">
    <property type="entry name" value="6-hairpin_glycosidase_sf"/>
</dbReference>
<sequence length="797" mass="85421">MNDSLLKPWILRRAGRVSALVLGALAASAGCATSQGPSAEAPSAGAAPGADTGAAASAGPAQTNLLKASDFNDDKSLPWTTSFTAPGAGSAEVKNGAYCVTVTNKGSNNWDAQFRHREMVIQKGHSYTIQYKAWASAPTKARPKVGMSGPPYEEYWYETVELGTEPKTFSGKFSMAKADDATAELAFHIGGAMASAKEPFEVCIDDIRLDDPEFRAAAPAGDAAAAAPKVAVNQVGYLPGAIKIASVSNAATAPLAWELLDGSGKPVARGQTKVFGKDAASGDHVHLVDFTAHKAPGQGYVLKVGEEKSYPFDIGADIYQKLKYDALAYFYHNRSGIEIKMPYAGKPELARPAGHLQDKSTRCLKGSGCDYALDASRGWYDAGDHGKYVVNGGISVWTLLNWHERTQHLGSSSADFGDGKLSIPEGKNNVPDILDEARWEIEFLLGMQVPEGKPLAGMVHHKMHDDAWTGLGLAPHEDKMTRSLHKPSTAATLNVAAVGAQCARVWKTVDAAFSARCLKAAERAWAAAKQNPALYAPPGGDKGGGPYDDTDVKDDFTWAAAELFVTTGKPEYKQYLQASPLNARFPTEVDGVASSMNWKVTDALGQISMAIVPGHVDAAWQQQLRGRIAKAADQYLAIAEKEGYRTLVQRTPAGKYEWGSNSFVLNNMLVVALAHDFTKQPKYLDGVVLGMDYLLGRNALGQSYVTGYGDKPLENPHHRFWAHQANGKYPKAPPGAVSGGPNSSLQDPHVQSAGLKGCVAQRCFVDHIEAWSVNEITINWNAPFAWVTGFLDEKAKK</sequence>
<dbReference type="InterPro" id="IPR004197">
    <property type="entry name" value="Cellulase_Ig-like"/>
</dbReference>
<dbReference type="Pfam" id="PF02927">
    <property type="entry name" value="CelD_N"/>
    <property type="match status" value="1"/>
</dbReference>
<dbReference type="EMBL" id="JEMC01004049">
    <property type="protein sequence ID" value="KYF76263.1"/>
    <property type="molecule type" value="Genomic_DNA"/>
</dbReference>
<reference evidence="13 14" key="1">
    <citation type="submission" date="2014-02" db="EMBL/GenBank/DDBJ databases">
        <title>The small core and large imbalanced accessory genome model reveals a collaborative survival strategy of Sorangium cellulosum strains in nature.</title>
        <authorList>
            <person name="Han K."/>
            <person name="Peng R."/>
            <person name="Blom J."/>
            <person name="Li Y.-Z."/>
        </authorList>
    </citation>
    <scope>NUCLEOTIDE SEQUENCE [LARGE SCALE GENOMIC DNA]</scope>
    <source>
        <strain evidence="13 14">So0149</strain>
    </source>
</reference>
<dbReference type="PROSITE" id="PS00698">
    <property type="entry name" value="GH9_3"/>
    <property type="match status" value="1"/>
</dbReference>
<evidence type="ECO:0000313" key="14">
    <source>
        <dbReference type="Proteomes" id="UP000075515"/>
    </source>
</evidence>
<dbReference type="InterPro" id="IPR018221">
    <property type="entry name" value="Glyco_hydro_9_His_AS"/>
</dbReference>
<evidence type="ECO:0000256" key="3">
    <source>
        <dbReference type="ARBA" id="ARBA00023277"/>
    </source>
</evidence>
<feature type="chain" id="PRO_5007358591" description="Endoglucanase" evidence="8">
    <location>
        <begin position="30"/>
        <end position="797"/>
    </location>
</feature>
<dbReference type="EC" id="3.2.1.4" evidence="8"/>
<dbReference type="InterPro" id="IPR001701">
    <property type="entry name" value="Glyco_hydro_9"/>
</dbReference>
<keyword evidence="8" id="KW-0136">Cellulose degradation</keyword>
<dbReference type="InterPro" id="IPR014756">
    <property type="entry name" value="Ig_E-set"/>
</dbReference>
<dbReference type="InterPro" id="IPR033126">
    <property type="entry name" value="Glyco_hydro_9_Asp/Glu_AS"/>
</dbReference>
<dbReference type="Gene3D" id="2.60.120.260">
    <property type="entry name" value="Galactose-binding domain-like"/>
    <property type="match status" value="1"/>
</dbReference>
<keyword evidence="3 6" id="KW-0119">Carbohydrate metabolism</keyword>
<evidence type="ECO:0000313" key="13">
    <source>
        <dbReference type="EMBL" id="KYF76263.1"/>
    </source>
</evidence>
<evidence type="ECO:0000256" key="7">
    <source>
        <dbReference type="PROSITE-ProRule" id="PRU10060"/>
    </source>
</evidence>
<organism evidence="13 14">
    <name type="scientific">Sorangium cellulosum</name>
    <name type="common">Polyangium cellulosum</name>
    <dbReference type="NCBI Taxonomy" id="56"/>
    <lineage>
        <taxon>Bacteria</taxon>
        <taxon>Pseudomonadati</taxon>
        <taxon>Myxococcota</taxon>
        <taxon>Polyangia</taxon>
        <taxon>Polyangiales</taxon>
        <taxon>Polyangiaceae</taxon>
        <taxon>Sorangium</taxon>
    </lineage>
</organism>
<feature type="active site" evidence="6">
    <location>
        <position position="717"/>
    </location>
</feature>
<evidence type="ECO:0000256" key="6">
    <source>
        <dbReference type="PROSITE-ProRule" id="PRU10059"/>
    </source>
</evidence>
<comment type="similarity">
    <text evidence="1 6 8">Belongs to the glycosyl hydrolase 9 (cellulase E) family.</text>
</comment>
<dbReference type="SUPFAM" id="SSF81296">
    <property type="entry name" value="E set domains"/>
    <property type="match status" value="1"/>
</dbReference>
<dbReference type="Gene3D" id="1.50.10.10">
    <property type="match status" value="1"/>
</dbReference>
<dbReference type="AlphaFoldDB" id="A0A150R839"/>
<evidence type="ECO:0000259" key="12">
    <source>
        <dbReference type="Pfam" id="PF02927"/>
    </source>
</evidence>
<evidence type="ECO:0000256" key="5">
    <source>
        <dbReference type="ARBA" id="ARBA00023326"/>
    </source>
</evidence>
<evidence type="ECO:0000256" key="2">
    <source>
        <dbReference type="ARBA" id="ARBA00022801"/>
    </source>
</evidence>
<proteinExistence type="inferred from homology"/>
<dbReference type="SUPFAM" id="SSF48208">
    <property type="entry name" value="Six-hairpin glycosidases"/>
    <property type="match status" value="1"/>
</dbReference>
<dbReference type="InterPro" id="IPR003305">
    <property type="entry name" value="CenC_carb-bd"/>
</dbReference>
<keyword evidence="8" id="KW-0732">Signal</keyword>
<evidence type="ECO:0000256" key="4">
    <source>
        <dbReference type="ARBA" id="ARBA00023295"/>
    </source>
</evidence>
<keyword evidence="4 6" id="KW-0326">Glycosidase</keyword>
<dbReference type="PANTHER" id="PTHR22298">
    <property type="entry name" value="ENDO-1,4-BETA-GLUCANASE"/>
    <property type="match status" value="1"/>
</dbReference>
<feature type="signal peptide" evidence="8">
    <location>
        <begin position="1"/>
        <end position="29"/>
    </location>
</feature>
<comment type="catalytic activity">
    <reaction evidence="8">
        <text>Endohydrolysis of (1-&gt;4)-beta-D-glucosidic linkages in cellulose, lichenin and cereal beta-D-glucans.</text>
        <dbReference type="EC" id="3.2.1.4"/>
    </reaction>
</comment>
<dbReference type="InterPro" id="IPR012341">
    <property type="entry name" value="6hp_glycosidase-like_sf"/>
</dbReference>
<gene>
    <name evidence="13" type="ORF">BE18_26065</name>
</gene>
<dbReference type="CDD" id="cd02850">
    <property type="entry name" value="E_set_Cellulase_N"/>
    <property type="match status" value="1"/>
</dbReference>
<dbReference type="InterPro" id="IPR008979">
    <property type="entry name" value="Galactose-bd-like_sf"/>
</dbReference>
<evidence type="ECO:0000256" key="8">
    <source>
        <dbReference type="RuleBase" id="RU361166"/>
    </source>
</evidence>
<feature type="domain" description="Cellulase Ig-like" evidence="12">
    <location>
        <begin position="226"/>
        <end position="309"/>
    </location>
</feature>
<evidence type="ECO:0000259" key="10">
    <source>
        <dbReference type="Pfam" id="PF00759"/>
    </source>
</evidence>
<feature type="domain" description="Glycoside hydrolase family 9" evidence="10">
    <location>
        <begin position="319"/>
        <end position="787"/>
    </location>
</feature>
<feature type="region of interest" description="Disordered" evidence="9">
    <location>
        <begin position="33"/>
        <end position="58"/>
    </location>
</feature>
<keyword evidence="5 6" id="KW-0624">Polysaccharide degradation</keyword>
<accession>A0A150R839</accession>
<dbReference type="Gene3D" id="2.60.40.10">
    <property type="entry name" value="Immunoglobulins"/>
    <property type="match status" value="1"/>
</dbReference>
<feature type="active site" evidence="7">
    <location>
        <position position="775"/>
    </location>
</feature>
<dbReference type="InterPro" id="IPR013783">
    <property type="entry name" value="Ig-like_fold"/>
</dbReference>
<dbReference type="GO" id="GO:0008810">
    <property type="term" value="F:cellulase activity"/>
    <property type="evidence" value="ECO:0007669"/>
    <property type="project" value="UniProtKB-EC"/>
</dbReference>
<feature type="active site" evidence="7">
    <location>
        <position position="766"/>
    </location>
</feature>
<dbReference type="Pfam" id="PF00759">
    <property type="entry name" value="Glyco_hydro_9"/>
    <property type="match status" value="1"/>
</dbReference>
<dbReference type="Pfam" id="PF02018">
    <property type="entry name" value="CBM_4_9"/>
    <property type="match status" value="1"/>
</dbReference>
<evidence type="ECO:0000256" key="1">
    <source>
        <dbReference type="ARBA" id="ARBA00007072"/>
    </source>
</evidence>